<evidence type="ECO:0000313" key="2">
    <source>
        <dbReference type="EMBL" id="KAJ8921737.1"/>
    </source>
</evidence>
<name>A0AAV8W557_9CUCU</name>
<protein>
    <recommendedName>
        <fullName evidence="1">NB-ARC domain-containing protein</fullName>
    </recommendedName>
</protein>
<dbReference type="EMBL" id="JANEYG010000009">
    <property type="protein sequence ID" value="KAJ8921737.1"/>
    <property type="molecule type" value="Genomic_DNA"/>
</dbReference>
<keyword evidence="3" id="KW-1185">Reference proteome</keyword>
<dbReference type="InterPro" id="IPR027417">
    <property type="entry name" value="P-loop_NTPase"/>
</dbReference>
<dbReference type="InterPro" id="IPR042197">
    <property type="entry name" value="Apaf_helical"/>
</dbReference>
<evidence type="ECO:0000259" key="1">
    <source>
        <dbReference type="Pfam" id="PF00931"/>
    </source>
</evidence>
<dbReference type="PANTHER" id="PTHR22845:SF5">
    <property type="entry name" value="APOPTOTIC PROTEASE-ACTIVATING FACTOR 1"/>
    <property type="match status" value="1"/>
</dbReference>
<feature type="domain" description="NB-ARC" evidence="1">
    <location>
        <begin position="117"/>
        <end position="283"/>
    </location>
</feature>
<dbReference type="GO" id="GO:0005829">
    <property type="term" value="C:cytosol"/>
    <property type="evidence" value="ECO:0007669"/>
    <property type="project" value="UniProtKB-ARBA"/>
</dbReference>
<dbReference type="Pfam" id="PF00931">
    <property type="entry name" value="NB-ARC"/>
    <property type="match status" value="1"/>
</dbReference>
<dbReference type="InterPro" id="IPR002182">
    <property type="entry name" value="NB-ARC"/>
</dbReference>
<dbReference type="Gene3D" id="3.40.50.300">
    <property type="entry name" value="P-loop containing nucleotide triphosphate hydrolases"/>
    <property type="match status" value="1"/>
</dbReference>
<dbReference type="PRINTS" id="PR00364">
    <property type="entry name" value="DISEASERSIST"/>
</dbReference>
<dbReference type="PANTHER" id="PTHR22845">
    <property type="entry name" value="APOPTOTIC PROTEASE-ACTIVATING FACTOR 1"/>
    <property type="match status" value="1"/>
</dbReference>
<dbReference type="SUPFAM" id="SSF52540">
    <property type="entry name" value="P-loop containing nucleoside triphosphate hydrolases"/>
    <property type="match status" value="1"/>
</dbReference>
<proteinExistence type="predicted"/>
<dbReference type="GO" id="GO:0006915">
    <property type="term" value="P:apoptotic process"/>
    <property type="evidence" value="ECO:0007669"/>
    <property type="project" value="UniProtKB-ARBA"/>
</dbReference>
<dbReference type="Gene3D" id="1.10.8.430">
    <property type="entry name" value="Helical domain of apoptotic protease-activating factors"/>
    <property type="match status" value="1"/>
</dbReference>
<dbReference type="AlphaFoldDB" id="A0AAV8W557"/>
<reference evidence="2 3" key="1">
    <citation type="journal article" date="2023" name="Insect Mol. Biol.">
        <title>Genome sequencing provides insights into the evolution of gene families encoding plant cell wall-degrading enzymes in longhorned beetles.</title>
        <authorList>
            <person name="Shin N.R."/>
            <person name="Okamura Y."/>
            <person name="Kirsch R."/>
            <person name="Pauchet Y."/>
        </authorList>
    </citation>
    <scope>NUCLEOTIDE SEQUENCE [LARGE SCALE GENOMIC DNA]</scope>
    <source>
        <strain evidence="2">EAD_L_NR</strain>
    </source>
</reference>
<evidence type="ECO:0000313" key="3">
    <source>
        <dbReference type="Proteomes" id="UP001159042"/>
    </source>
</evidence>
<dbReference type="Proteomes" id="UP001159042">
    <property type="component" value="Unassembled WGS sequence"/>
</dbReference>
<organism evidence="2 3">
    <name type="scientific">Exocentrus adspersus</name>
    <dbReference type="NCBI Taxonomy" id="1586481"/>
    <lineage>
        <taxon>Eukaryota</taxon>
        <taxon>Metazoa</taxon>
        <taxon>Ecdysozoa</taxon>
        <taxon>Arthropoda</taxon>
        <taxon>Hexapoda</taxon>
        <taxon>Insecta</taxon>
        <taxon>Pterygota</taxon>
        <taxon>Neoptera</taxon>
        <taxon>Endopterygota</taxon>
        <taxon>Coleoptera</taxon>
        <taxon>Polyphaga</taxon>
        <taxon>Cucujiformia</taxon>
        <taxon>Chrysomeloidea</taxon>
        <taxon>Cerambycidae</taxon>
        <taxon>Lamiinae</taxon>
        <taxon>Acanthocinini</taxon>
        <taxon>Exocentrus</taxon>
    </lineage>
</organism>
<sequence length="385" mass="44804">MESESTISKLSKYKELVIDENSLNDFIDFLYSRKIVTETSYYSIYSHKNKEIRLHELFKIIEYNTKEVIEEVFIYLDKLYPNSKKLRDDEYNFRISSVRGGFPKLPPNYIARKSLGEDLKSKLLALQWDQKLVIYGMMGYGKSCLVNEVLNDQNIRKCFDNLIFWINLGEHHCTETILKPLWRLYTTASCIVHNKISHCPDDVQILKDLLTELFLDQRLRNALLILDDACNEKVLPYFDIKCKTVITTQNKKILQQEDALFIEVKTGFSRIESLELFQKSLKTNNDLPLAAEEIHDICKGHPMLIALIGSYLGENSELVINNDDQIWQYIKLMFLRGDYNLNDSDNDTKVPAAKIKNCIEKLLANGLKEFYQDLAIFMPDVNIPP</sequence>
<comment type="caution">
    <text evidence="2">The sequence shown here is derived from an EMBL/GenBank/DDBJ whole genome shotgun (WGS) entry which is preliminary data.</text>
</comment>
<accession>A0AAV8W557</accession>
<dbReference type="GO" id="GO:0043531">
    <property type="term" value="F:ADP binding"/>
    <property type="evidence" value="ECO:0007669"/>
    <property type="project" value="InterPro"/>
</dbReference>
<gene>
    <name evidence="2" type="ORF">NQ315_010647</name>
</gene>